<dbReference type="GO" id="GO:0046873">
    <property type="term" value="F:metal ion transmembrane transporter activity"/>
    <property type="evidence" value="ECO:0007669"/>
    <property type="project" value="InterPro"/>
</dbReference>
<dbReference type="GO" id="GO:0016020">
    <property type="term" value="C:membrane"/>
    <property type="evidence" value="ECO:0007669"/>
    <property type="project" value="InterPro"/>
</dbReference>
<dbReference type="InterPro" id="IPR002523">
    <property type="entry name" value="MgTranspt_CorA/ZnTranspt_ZntB"/>
</dbReference>
<dbReference type="AlphaFoldDB" id="A0A1X0NDD2"/>
<evidence type="ECO:0000313" key="2">
    <source>
        <dbReference type="EMBL" id="ORC79096.1"/>
    </source>
</evidence>
<proteinExistence type="predicted"/>
<evidence type="ECO:0000256" key="1">
    <source>
        <dbReference type="SAM" id="Phobius"/>
    </source>
</evidence>
<dbReference type="Pfam" id="PF01544">
    <property type="entry name" value="CorA"/>
    <property type="match status" value="1"/>
</dbReference>
<dbReference type="EMBL" id="NBCO01000220">
    <property type="protein sequence ID" value="ORC79096.1"/>
    <property type="molecule type" value="Genomic_DNA"/>
</dbReference>
<organism evidence="2 3">
    <name type="scientific">Trypanosoma theileri</name>
    <dbReference type="NCBI Taxonomy" id="67003"/>
    <lineage>
        <taxon>Eukaryota</taxon>
        <taxon>Discoba</taxon>
        <taxon>Euglenozoa</taxon>
        <taxon>Kinetoplastea</taxon>
        <taxon>Metakinetoplastina</taxon>
        <taxon>Trypanosomatida</taxon>
        <taxon>Trypanosomatidae</taxon>
        <taxon>Trypanosoma</taxon>
    </lineage>
</organism>
<keyword evidence="1" id="KW-0472">Membrane</keyword>
<protein>
    <recommendedName>
        <fullName evidence="4">MGT2 magnesium transporter</fullName>
    </recommendedName>
</protein>
<dbReference type="Proteomes" id="UP000192257">
    <property type="component" value="Unassembled WGS sequence"/>
</dbReference>
<dbReference type="RefSeq" id="XP_028876673.1">
    <property type="nucleotide sequence ID" value="XM_029032033.1"/>
</dbReference>
<sequence>MKSRRRRAVPNVEAPFAYALFGSVDIHDEDFLNFTGEKTTTRNAEIVEFLRNKSFAHGRDAAPKRSPYLRFQQPPDAENIGLNDSSKNNSLAYVEDAAQHVWFISQRQGGATPFARNFITSNQFLQYAAQHSLEFPTPPQGGLTAENGNTARATLPNGAAKWVDIQTTDKKLIADIVSRFPVSHDTIDHCCYLDNMDSLLAHSALGYFFFNLMCTPITPEDADNRSGETKSVMQRRLDAAMADQPRSAVPAPVAVSVVVFPDWIITVHEKPFHEMGDLLKFLHINCGSAGSASTMRRSVQPLTSPFIFSSLFQIVVGHQLDNVSLTLTLDRMGDHVFKVEKEARQQEEVVQRIANVRRCFGECAAELTRREHIVSVLLQPHMMDSFLTSEKVVCRQLESARAHILRLSDEVNDCRDTVAVTSWYHNVTRTWKLLLRGNKALRQTLLLTELTNIMYPVITIQTVYAMNVPVPFDSEGDPPVENTKAFFVVMAVLILYLLLCGRAVYTLFVRKRWSTKLLAE</sequence>
<keyword evidence="1" id="KW-1133">Transmembrane helix</keyword>
<dbReference type="PANTHER" id="PTHR21535">
    <property type="entry name" value="MAGNESIUM AND COBALT TRANSPORT PROTEIN/MITOCHONDRIAL IMPORT INNER MEMBRANE TRANSLOCASE SUBUNIT TIM8"/>
    <property type="match status" value="1"/>
</dbReference>
<dbReference type="OrthoDB" id="271644at2759"/>
<dbReference type="GeneID" id="39991813"/>
<dbReference type="VEuPathDB" id="TriTrypDB:TM35_002201000"/>
<accession>A0A1X0NDD2</accession>
<keyword evidence="1" id="KW-0812">Transmembrane</keyword>
<reference evidence="2 3" key="1">
    <citation type="submission" date="2017-03" db="EMBL/GenBank/DDBJ databases">
        <title>An alternative strategy for trypanosome survival in the mammalian bloodstream revealed through genome and transcriptome analysis of the ubiquitous bovine parasite Trypanosoma (Megatrypanum) theileri.</title>
        <authorList>
            <person name="Kelly S."/>
            <person name="Ivens A."/>
            <person name="Mott A."/>
            <person name="O'Neill E."/>
            <person name="Emms D."/>
            <person name="Macleod O."/>
            <person name="Voorheis P."/>
            <person name="Matthews J."/>
            <person name="Matthews K."/>
            <person name="Carrington M."/>
        </authorList>
    </citation>
    <scope>NUCLEOTIDE SEQUENCE [LARGE SCALE GENOMIC DNA]</scope>
    <source>
        <strain evidence="2">Edinburgh</strain>
    </source>
</reference>
<dbReference type="PANTHER" id="PTHR21535:SF92">
    <property type="entry name" value="CATION TRANSPORTER"/>
    <property type="match status" value="1"/>
</dbReference>
<gene>
    <name evidence="2" type="ORF">TM35_002201000</name>
</gene>
<keyword evidence="3" id="KW-1185">Reference proteome</keyword>
<feature type="transmembrane region" description="Helical" evidence="1">
    <location>
        <begin position="445"/>
        <end position="465"/>
    </location>
</feature>
<dbReference type="SUPFAM" id="SSF143865">
    <property type="entry name" value="CorA soluble domain-like"/>
    <property type="match status" value="1"/>
</dbReference>
<dbReference type="InterPro" id="IPR045861">
    <property type="entry name" value="CorA_cytoplasmic_dom"/>
</dbReference>
<name>A0A1X0NDD2_9TRYP</name>
<evidence type="ECO:0000313" key="3">
    <source>
        <dbReference type="Proteomes" id="UP000192257"/>
    </source>
</evidence>
<evidence type="ECO:0008006" key="4">
    <source>
        <dbReference type="Google" id="ProtNLM"/>
    </source>
</evidence>
<comment type="caution">
    <text evidence="2">The sequence shown here is derived from an EMBL/GenBank/DDBJ whole genome shotgun (WGS) entry which is preliminary data.</text>
</comment>
<feature type="transmembrane region" description="Helical" evidence="1">
    <location>
        <begin position="485"/>
        <end position="508"/>
    </location>
</feature>